<dbReference type="STRING" id="6186.A0A183KJH2"/>
<feature type="region of interest" description="Disordered" evidence="1">
    <location>
        <begin position="75"/>
        <end position="146"/>
    </location>
</feature>
<dbReference type="Proteomes" id="UP000279833">
    <property type="component" value="Unassembled WGS sequence"/>
</dbReference>
<name>A0A183KJH2_9TREM</name>
<sequence length="635" mass="72137">MSAIEAISRYLEELSQSYRRQMERLARSFNLTYAWLKVTAHSAEERDRQQQHRISQLELQLNDLTTRIKSRLLNSLPASSSSGQPDLTLTSSPLSSNTSSSSSSSESVVTTPANTGGTVSSSSTSKSSNLVTSLTSPPPLPDFESSLDWNPWLKSQHDDWYMMVDGDMVVGNNNEDVDDAEFESDDSYQTNDDVYLSRLDVTTATLSKNYKEKFKQTTTGTTNSKSHHINSDSGGSSDNNLSPSSSSVSNNPNEYNVKSLFNSYLSRRDYKDQHYHMESSSSLFSEWKQFVLGLLWLQFSWPVWLYNFGVFIHNFCQMNTMILNIFSLIFLHIILASIVHLIIYWIWLRPKNHMISKFDTELLLLSNLYQVLYCKKNPQNSNSCIVYLNPMNSKQHITHLLPSININTTTINDINNNNNNNPHITDNSYDKTSSIILTNTMTTTNDNDSNNNNNNNNNNISVPKSFTCCQMNELFHTNKPTIEMTYNHQLIKTDFINENHYSLKEINQNSILTNVYNQCIHNINSCCLMKEIQLHRIEGDGMSSRVVKCDPQLKHFPSLLQLPTISSSSDNSQFNKDELKCGENDCPQSSICQLNGYLAQELNKSSNRSSPDHHSNNNDLEVNIDNDGFNSDNTF</sequence>
<feature type="compositionally biased region" description="Low complexity" evidence="1">
    <location>
        <begin position="231"/>
        <end position="253"/>
    </location>
</feature>
<evidence type="ECO:0000313" key="4">
    <source>
        <dbReference type="Proteomes" id="UP000279833"/>
    </source>
</evidence>
<organism evidence="5">
    <name type="scientific">Schistosoma curassoni</name>
    <dbReference type="NCBI Taxonomy" id="6186"/>
    <lineage>
        <taxon>Eukaryota</taxon>
        <taxon>Metazoa</taxon>
        <taxon>Spiralia</taxon>
        <taxon>Lophotrochozoa</taxon>
        <taxon>Platyhelminthes</taxon>
        <taxon>Trematoda</taxon>
        <taxon>Digenea</taxon>
        <taxon>Strigeidida</taxon>
        <taxon>Schistosomatoidea</taxon>
        <taxon>Schistosomatidae</taxon>
        <taxon>Schistosoma</taxon>
    </lineage>
</organism>
<protein>
    <submittedName>
        <fullName evidence="5">Rab GTPase domain-containing protein</fullName>
    </submittedName>
</protein>
<proteinExistence type="predicted"/>
<keyword evidence="2" id="KW-0472">Membrane</keyword>
<evidence type="ECO:0000256" key="2">
    <source>
        <dbReference type="SAM" id="Phobius"/>
    </source>
</evidence>
<feature type="transmembrane region" description="Helical" evidence="2">
    <location>
        <begin position="321"/>
        <end position="347"/>
    </location>
</feature>
<feature type="compositionally biased region" description="Polar residues" evidence="1">
    <location>
        <begin position="75"/>
        <end position="87"/>
    </location>
</feature>
<feature type="compositionally biased region" description="Low complexity" evidence="1">
    <location>
        <begin position="88"/>
        <end position="135"/>
    </location>
</feature>
<feature type="region of interest" description="Disordered" evidence="1">
    <location>
        <begin position="603"/>
        <end position="635"/>
    </location>
</feature>
<keyword evidence="2" id="KW-1133">Transmembrane helix</keyword>
<dbReference type="AlphaFoldDB" id="A0A183KJH2"/>
<keyword evidence="4" id="KW-1185">Reference proteome</keyword>
<reference evidence="5" key="1">
    <citation type="submission" date="2016-06" db="UniProtKB">
        <authorList>
            <consortium name="WormBaseParasite"/>
        </authorList>
    </citation>
    <scope>IDENTIFICATION</scope>
</reference>
<evidence type="ECO:0000313" key="3">
    <source>
        <dbReference type="EMBL" id="VDP58636.1"/>
    </source>
</evidence>
<gene>
    <name evidence="3" type="ORF">SCUD_LOCUS15178</name>
</gene>
<dbReference type="WBParaSite" id="SCUD_0001518101-mRNA-1">
    <property type="protein sequence ID" value="SCUD_0001518101-mRNA-1"/>
    <property type="gene ID" value="SCUD_0001518101"/>
</dbReference>
<keyword evidence="2" id="KW-0812">Transmembrane</keyword>
<dbReference type="EMBL" id="UZAK01037388">
    <property type="protein sequence ID" value="VDP58636.1"/>
    <property type="molecule type" value="Genomic_DNA"/>
</dbReference>
<evidence type="ECO:0000256" key="1">
    <source>
        <dbReference type="SAM" id="MobiDB-lite"/>
    </source>
</evidence>
<accession>A0A183KJH2</accession>
<feature type="transmembrane region" description="Helical" evidence="2">
    <location>
        <begin position="290"/>
        <end position="309"/>
    </location>
</feature>
<evidence type="ECO:0000313" key="5">
    <source>
        <dbReference type="WBParaSite" id="SCUD_0001518101-mRNA-1"/>
    </source>
</evidence>
<reference evidence="3 4" key="2">
    <citation type="submission" date="2018-11" db="EMBL/GenBank/DDBJ databases">
        <authorList>
            <consortium name="Pathogen Informatics"/>
        </authorList>
    </citation>
    <scope>NUCLEOTIDE SEQUENCE [LARGE SCALE GENOMIC DNA]</scope>
    <source>
        <strain evidence="3">Dakar</strain>
        <strain evidence="4">Dakar, Senegal</strain>
    </source>
</reference>
<feature type="region of interest" description="Disordered" evidence="1">
    <location>
        <begin position="215"/>
        <end position="253"/>
    </location>
</feature>